<dbReference type="Pfam" id="PF00528">
    <property type="entry name" value="BPD_transp_1"/>
    <property type="match status" value="1"/>
</dbReference>
<evidence type="ECO:0000256" key="3">
    <source>
        <dbReference type="ARBA" id="ARBA00022475"/>
    </source>
</evidence>
<feature type="transmembrane region" description="Helical" evidence="7">
    <location>
        <begin position="129"/>
        <end position="150"/>
    </location>
</feature>
<dbReference type="SUPFAM" id="SSF161098">
    <property type="entry name" value="MetI-like"/>
    <property type="match status" value="1"/>
</dbReference>
<comment type="similarity">
    <text evidence="7">Belongs to the binding-protein-dependent transport system permease family.</text>
</comment>
<dbReference type="Gene3D" id="1.10.3720.10">
    <property type="entry name" value="MetI-like"/>
    <property type="match status" value="1"/>
</dbReference>
<dbReference type="InterPro" id="IPR000515">
    <property type="entry name" value="MetI-like"/>
</dbReference>
<dbReference type="AlphaFoldDB" id="A0A323TDX9"/>
<dbReference type="Proteomes" id="UP000248214">
    <property type="component" value="Unassembled WGS sequence"/>
</dbReference>
<proteinExistence type="inferred from homology"/>
<feature type="transmembrane region" description="Helical" evidence="7">
    <location>
        <begin position="217"/>
        <end position="239"/>
    </location>
</feature>
<dbReference type="PANTHER" id="PTHR43744:SF3">
    <property type="entry name" value="LACTOSE TRANSPORT SYSTEM PERMEASE PROTEIN LACG"/>
    <property type="match status" value="1"/>
</dbReference>
<dbReference type="GO" id="GO:0055085">
    <property type="term" value="P:transmembrane transport"/>
    <property type="evidence" value="ECO:0007669"/>
    <property type="project" value="InterPro"/>
</dbReference>
<keyword evidence="4 7" id="KW-0812">Transmembrane</keyword>
<evidence type="ECO:0000259" key="8">
    <source>
        <dbReference type="PROSITE" id="PS50928"/>
    </source>
</evidence>
<keyword evidence="10" id="KW-1185">Reference proteome</keyword>
<feature type="transmembrane region" description="Helical" evidence="7">
    <location>
        <begin position="264"/>
        <end position="283"/>
    </location>
</feature>
<keyword evidence="3" id="KW-1003">Cell membrane</keyword>
<keyword evidence="2 7" id="KW-0813">Transport</keyword>
<gene>
    <name evidence="9" type="ORF">CR194_13910</name>
</gene>
<dbReference type="InterPro" id="IPR035906">
    <property type="entry name" value="MetI-like_sf"/>
</dbReference>
<accession>A0A323TDX9</accession>
<keyword evidence="5 7" id="KW-1133">Transmembrane helix</keyword>
<reference evidence="9 10" key="1">
    <citation type="submission" date="2017-10" db="EMBL/GenBank/DDBJ databases">
        <title>Bacillus sp. nov., a halophilic bacterium isolated from a Keqin Lake.</title>
        <authorList>
            <person name="Wang H."/>
        </authorList>
    </citation>
    <scope>NUCLEOTIDE SEQUENCE [LARGE SCALE GENOMIC DNA]</scope>
    <source>
        <strain evidence="9 10">KQ-12</strain>
    </source>
</reference>
<feature type="transmembrane region" description="Helical" evidence="7">
    <location>
        <begin position="28"/>
        <end position="53"/>
    </location>
</feature>
<evidence type="ECO:0000313" key="9">
    <source>
        <dbReference type="EMBL" id="PYZ92960.1"/>
    </source>
</evidence>
<organism evidence="9 10">
    <name type="scientific">Salipaludibacillus keqinensis</name>
    <dbReference type="NCBI Taxonomy" id="2045207"/>
    <lineage>
        <taxon>Bacteria</taxon>
        <taxon>Bacillati</taxon>
        <taxon>Bacillota</taxon>
        <taxon>Bacilli</taxon>
        <taxon>Bacillales</taxon>
        <taxon>Bacillaceae</taxon>
    </lineage>
</organism>
<dbReference type="GO" id="GO:0005886">
    <property type="term" value="C:plasma membrane"/>
    <property type="evidence" value="ECO:0007669"/>
    <property type="project" value="UniProtKB-SubCell"/>
</dbReference>
<keyword evidence="6 7" id="KW-0472">Membrane</keyword>
<evidence type="ECO:0000256" key="5">
    <source>
        <dbReference type="ARBA" id="ARBA00022989"/>
    </source>
</evidence>
<protein>
    <submittedName>
        <fullName evidence="9">Sugar ABC transporter permease</fullName>
    </submittedName>
</protein>
<evidence type="ECO:0000256" key="4">
    <source>
        <dbReference type="ARBA" id="ARBA00022692"/>
    </source>
</evidence>
<dbReference type="OrthoDB" id="9771544at2"/>
<sequence>MKNQSVTQHSQKEEKPKKIKKKTPFTKFLYNVFIYSLLILMTIVTIGPFLWLLSTALKSGAENIFAYPPKFIPEQPTLSNFARVMDAFPFWRYLFNSSLVSFVTVILNLVLCSLAAYPLARMKFKGKNIIFILILSTMMIPFQLLMIPIYLLALDLGLNNTYAGVILPHATTAFGIFLIRQAFMTIPYELEESARIDGCNSFQIWLKILMPLVKPSLVTLAIFTFMMSWGDFLWPLIILDDTSMYTLPLGVNALAGSFSSDWRLIAAGSIISILPIIIFFIFMQKYFIGGVMKGAVKG</sequence>
<feature type="transmembrane region" description="Helical" evidence="7">
    <location>
        <begin position="162"/>
        <end position="179"/>
    </location>
</feature>
<comment type="subcellular location">
    <subcellularLocation>
        <location evidence="1 7">Cell membrane</location>
        <topology evidence="1 7">Multi-pass membrane protein</topology>
    </subcellularLocation>
</comment>
<name>A0A323TDX9_9BACI</name>
<dbReference type="PROSITE" id="PS50928">
    <property type="entry name" value="ABC_TM1"/>
    <property type="match status" value="1"/>
</dbReference>
<feature type="domain" description="ABC transmembrane type-1" evidence="8">
    <location>
        <begin position="94"/>
        <end position="283"/>
    </location>
</feature>
<evidence type="ECO:0000256" key="7">
    <source>
        <dbReference type="RuleBase" id="RU363032"/>
    </source>
</evidence>
<evidence type="ECO:0000256" key="1">
    <source>
        <dbReference type="ARBA" id="ARBA00004651"/>
    </source>
</evidence>
<evidence type="ECO:0000256" key="6">
    <source>
        <dbReference type="ARBA" id="ARBA00023136"/>
    </source>
</evidence>
<feature type="transmembrane region" description="Helical" evidence="7">
    <location>
        <begin position="93"/>
        <end position="117"/>
    </location>
</feature>
<evidence type="ECO:0000313" key="10">
    <source>
        <dbReference type="Proteomes" id="UP000248214"/>
    </source>
</evidence>
<dbReference type="EMBL" id="PDOD01000003">
    <property type="protein sequence ID" value="PYZ92960.1"/>
    <property type="molecule type" value="Genomic_DNA"/>
</dbReference>
<evidence type="ECO:0000256" key="2">
    <source>
        <dbReference type="ARBA" id="ARBA00022448"/>
    </source>
</evidence>
<dbReference type="CDD" id="cd06261">
    <property type="entry name" value="TM_PBP2"/>
    <property type="match status" value="1"/>
</dbReference>
<dbReference type="PANTHER" id="PTHR43744">
    <property type="entry name" value="ABC TRANSPORTER PERMEASE PROTEIN MG189-RELATED-RELATED"/>
    <property type="match status" value="1"/>
</dbReference>
<comment type="caution">
    <text evidence="9">The sequence shown here is derived from an EMBL/GenBank/DDBJ whole genome shotgun (WGS) entry which is preliminary data.</text>
</comment>